<dbReference type="InterPro" id="IPR043131">
    <property type="entry name" value="BCAT-like_N"/>
</dbReference>
<dbReference type="InterPro" id="IPR001544">
    <property type="entry name" value="Aminotrans_IV"/>
</dbReference>
<dbReference type="OrthoDB" id="9803598at2"/>
<dbReference type="NCBIfam" id="TIGR00553">
    <property type="entry name" value="pabB"/>
    <property type="match status" value="1"/>
</dbReference>
<dbReference type="InterPro" id="IPR019999">
    <property type="entry name" value="Anth_synth_I-like"/>
</dbReference>
<dbReference type="InterPro" id="IPR015890">
    <property type="entry name" value="Chorismate_C"/>
</dbReference>
<keyword evidence="2" id="KW-0456">Lyase</keyword>
<evidence type="ECO:0000313" key="2">
    <source>
        <dbReference type="EMBL" id="PYF07310.1"/>
    </source>
</evidence>
<keyword evidence="3" id="KW-1185">Reference proteome</keyword>
<organism evidence="2 3">
    <name type="scientific">Ureibacillus chungkukjangi</name>
    <dbReference type="NCBI Taxonomy" id="1202712"/>
    <lineage>
        <taxon>Bacteria</taxon>
        <taxon>Bacillati</taxon>
        <taxon>Bacillota</taxon>
        <taxon>Bacilli</taxon>
        <taxon>Bacillales</taxon>
        <taxon>Caryophanaceae</taxon>
        <taxon>Ureibacillus</taxon>
    </lineage>
</organism>
<dbReference type="SUPFAM" id="SSF56322">
    <property type="entry name" value="ADC synthase"/>
    <property type="match status" value="1"/>
</dbReference>
<gene>
    <name evidence="2" type="ORF">BJ095_105100</name>
</gene>
<evidence type="ECO:0000313" key="3">
    <source>
        <dbReference type="Proteomes" id="UP000247416"/>
    </source>
</evidence>
<name>A0A318TTW8_9BACL</name>
<dbReference type="InterPro" id="IPR036038">
    <property type="entry name" value="Aminotransferase-like"/>
</dbReference>
<sequence>MKTNNKQPLLSFEFATSTGEVKPVTFINPIKTIVANKIEDIFPCFEQIQEAVEQGFYAAGYVSYESAPAFDSAFQVSENPNMPLLWFGIFSEPIEEGITSNGSYENSKWSPDVSRENYNASIESIKSSIENGDTYQTNYTIRLQSQFKGDDIAFFTKLKQAQSSNYCAYINTGEFSILSASPELFFHLKDHHITTRPMKGTIARGRTVAEDEENAKWLYESEKNRAENVMIVDLLRNDLSVIAQQGTVQVPKLFEIEHYPTVHQMTSTITAKVRPNTTYFDLFKALFPCGSITGAPKISTMDIISKLEIAARDVYCGAIGYITPKKEAIFNVPIRTVVLNQNTEQATYGVGGGITWDSTASGEYEEVLTKASLLEQKKPIFDLLESILLVNGELFLLEEHLDRIQESSKYFKFPFNRQEVRSALKDVAKEYPVGEFKLRLLMTKSGQLNIEAHPLVERAVEKTVKLAAYPINKKELFLYHKTTNRDIYTQLQQTDVYDVLLWNEDHEITEFTNGNIVVNMEGILYTPPIHSGLLAGTFREKLLSEGEIEEKVLKLTDLENCSEIWFINSVRKWIKVKII</sequence>
<dbReference type="Gene3D" id="3.20.10.10">
    <property type="entry name" value="D-amino Acid Aminotransferase, subunit A, domain 2"/>
    <property type="match status" value="1"/>
</dbReference>
<dbReference type="InterPro" id="IPR005801">
    <property type="entry name" value="ADC_synthase"/>
</dbReference>
<proteinExistence type="predicted"/>
<dbReference type="SUPFAM" id="SSF56752">
    <property type="entry name" value="D-aminoacid aminotransferase-like PLP-dependent enzymes"/>
    <property type="match status" value="1"/>
</dbReference>
<dbReference type="Gene3D" id="3.60.120.10">
    <property type="entry name" value="Anthranilate synthase"/>
    <property type="match status" value="1"/>
</dbReference>
<dbReference type="GO" id="GO:0016829">
    <property type="term" value="F:lyase activity"/>
    <property type="evidence" value="ECO:0007669"/>
    <property type="project" value="UniProtKB-KW"/>
</dbReference>
<evidence type="ECO:0000259" key="1">
    <source>
        <dbReference type="Pfam" id="PF00425"/>
    </source>
</evidence>
<dbReference type="InterPro" id="IPR005802">
    <property type="entry name" value="ADC_synth_comp_1"/>
</dbReference>
<dbReference type="Proteomes" id="UP000247416">
    <property type="component" value="Unassembled WGS sequence"/>
</dbReference>
<protein>
    <submittedName>
        <fullName evidence="2">Aminodeoxychorismate synthase subunit I /aminodeoxychorismate lyase apoprotein</fullName>
    </submittedName>
</protein>
<dbReference type="PRINTS" id="PR00095">
    <property type="entry name" value="ANTSNTHASEI"/>
</dbReference>
<accession>A0A318TTW8</accession>
<dbReference type="GO" id="GO:0009396">
    <property type="term" value="P:folic acid-containing compound biosynthetic process"/>
    <property type="evidence" value="ECO:0007669"/>
    <property type="project" value="InterPro"/>
</dbReference>
<dbReference type="AlphaFoldDB" id="A0A318TTW8"/>
<dbReference type="Pfam" id="PF00425">
    <property type="entry name" value="Chorismate_bind"/>
    <property type="match status" value="1"/>
</dbReference>
<dbReference type="EMBL" id="QJTJ01000005">
    <property type="protein sequence ID" value="PYF07310.1"/>
    <property type="molecule type" value="Genomic_DNA"/>
</dbReference>
<dbReference type="Pfam" id="PF01063">
    <property type="entry name" value="Aminotran_4"/>
    <property type="match status" value="1"/>
</dbReference>
<dbReference type="GO" id="GO:0046820">
    <property type="term" value="F:4-amino-4-deoxychorismate synthase activity"/>
    <property type="evidence" value="ECO:0007669"/>
    <property type="project" value="TreeGrafter"/>
</dbReference>
<dbReference type="GO" id="GO:0000162">
    <property type="term" value="P:L-tryptophan biosynthetic process"/>
    <property type="evidence" value="ECO:0007669"/>
    <property type="project" value="TreeGrafter"/>
</dbReference>
<dbReference type="PANTHER" id="PTHR11236">
    <property type="entry name" value="AMINOBENZOATE/ANTHRANILATE SYNTHASE"/>
    <property type="match status" value="1"/>
</dbReference>
<dbReference type="PANTHER" id="PTHR11236:SF50">
    <property type="entry name" value="AMINODEOXYCHORISMATE SYNTHASE COMPONENT 1"/>
    <property type="match status" value="1"/>
</dbReference>
<reference evidence="2 3" key="1">
    <citation type="submission" date="2018-06" db="EMBL/GenBank/DDBJ databases">
        <title>Genomic Encyclopedia of Archaeal and Bacterial Type Strains, Phase II (KMG-II): from individual species to whole genera.</title>
        <authorList>
            <person name="Goeker M."/>
        </authorList>
    </citation>
    <scope>NUCLEOTIDE SEQUENCE [LARGE SCALE GENOMIC DNA]</scope>
    <source>
        <strain evidence="2 3">KACC 16626</strain>
    </source>
</reference>
<dbReference type="Gene3D" id="3.30.470.10">
    <property type="match status" value="1"/>
</dbReference>
<comment type="caution">
    <text evidence="2">The sequence shown here is derived from an EMBL/GenBank/DDBJ whole genome shotgun (WGS) entry which is preliminary data.</text>
</comment>
<feature type="domain" description="Chorismate-utilising enzyme C-terminal" evidence="1">
    <location>
        <begin position="115"/>
        <end position="370"/>
    </location>
</feature>
<dbReference type="InterPro" id="IPR043132">
    <property type="entry name" value="BCAT-like_C"/>
</dbReference>
<dbReference type="RefSeq" id="WP_107933320.1">
    <property type="nucleotide sequence ID" value="NZ_CP085009.1"/>
</dbReference>